<gene>
    <name evidence="8" type="ORF">NOX80_09410</name>
</gene>
<dbReference type="Pfam" id="PF01433">
    <property type="entry name" value="Peptidase_M1"/>
    <property type="match status" value="1"/>
</dbReference>
<evidence type="ECO:0000256" key="5">
    <source>
        <dbReference type="SAM" id="Phobius"/>
    </source>
</evidence>
<feature type="transmembrane region" description="Helical" evidence="5">
    <location>
        <begin position="443"/>
        <end position="464"/>
    </location>
</feature>
<feature type="transmembrane region" description="Helical" evidence="5">
    <location>
        <begin position="556"/>
        <end position="575"/>
    </location>
</feature>
<keyword evidence="8" id="KW-0031">Aminopeptidase</keyword>
<dbReference type="InterPro" id="IPR014782">
    <property type="entry name" value="Peptidase_M1_dom"/>
</dbReference>
<evidence type="ECO:0000256" key="3">
    <source>
        <dbReference type="ARBA" id="ARBA00022989"/>
    </source>
</evidence>
<feature type="domain" description="ABC-2 type transporter transmembrane" evidence="7">
    <location>
        <begin position="49"/>
        <end position="217"/>
    </location>
</feature>
<dbReference type="RefSeq" id="WP_256549517.1">
    <property type="nucleotide sequence ID" value="NZ_CP101751.1"/>
</dbReference>
<dbReference type="Pfam" id="PF12698">
    <property type="entry name" value="ABC2_membrane_3"/>
    <property type="match status" value="1"/>
</dbReference>
<reference evidence="8" key="1">
    <citation type="submission" date="2022-07" db="EMBL/GenBank/DDBJ databases">
        <title>Isolation, identification, and degradation of a PFOSA degrading strain from sewage treatment plant.</title>
        <authorList>
            <person name="Zhang L."/>
            <person name="Huo Y."/>
        </authorList>
    </citation>
    <scope>NUCLEOTIDE SEQUENCE</scope>
    <source>
        <strain evidence="8">C1</strain>
    </source>
</reference>
<protein>
    <submittedName>
        <fullName evidence="8">Aminopeptidase</fullName>
    </submittedName>
</protein>
<evidence type="ECO:0000313" key="9">
    <source>
        <dbReference type="Proteomes" id="UP001059844"/>
    </source>
</evidence>
<proteinExistence type="predicted"/>
<feature type="transmembrane region" description="Helical" evidence="5">
    <location>
        <begin position="142"/>
        <end position="167"/>
    </location>
</feature>
<name>A0ABY5IR37_9FLAO</name>
<feature type="transmembrane region" description="Helical" evidence="5">
    <location>
        <begin position="364"/>
        <end position="385"/>
    </location>
</feature>
<feature type="transmembrane region" description="Helical" evidence="5">
    <location>
        <begin position="246"/>
        <end position="264"/>
    </location>
</feature>
<keyword evidence="8" id="KW-0645">Protease</keyword>
<dbReference type="SUPFAM" id="SSF55486">
    <property type="entry name" value="Metalloproteases ('zincins'), catalytic domain"/>
    <property type="match status" value="1"/>
</dbReference>
<keyword evidence="8" id="KW-0378">Hydrolase</keyword>
<feature type="transmembrane region" description="Helical" evidence="5">
    <location>
        <begin position="172"/>
        <end position="192"/>
    </location>
</feature>
<feature type="transmembrane region" description="Helical" evidence="5">
    <location>
        <begin position="102"/>
        <end position="122"/>
    </location>
</feature>
<dbReference type="InterPro" id="IPR013525">
    <property type="entry name" value="ABC2_TM"/>
</dbReference>
<feature type="transmembrane region" description="Helical" evidence="5">
    <location>
        <begin position="405"/>
        <end position="431"/>
    </location>
</feature>
<feature type="transmembrane region" description="Helical" evidence="5">
    <location>
        <begin position="519"/>
        <end position="544"/>
    </location>
</feature>
<keyword evidence="3 5" id="KW-1133">Transmembrane helix</keyword>
<dbReference type="Proteomes" id="UP001059844">
    <property type="component" value="Chromosome"/>
</dbReference>
<comment type="subcellular location">
    <subcellularLocation>
        <location evidence="1">Membrane</location>
        <topology evidence="1">Multi-pass membrane protein</topology>
    </subcellularLocation>
</comment>
<keyword evidence="2 5" id="KW-0812">Transmembrane</keyword>
<evidence type="ECO:0000259" key="7">
    <source>
        <dbReference type="Pfam" id="PF12698"/>
    </source>
</evidence>
<evidence type="ECO:0000256" key="1">
    <source>
        <dbReference type="ARBA" id="ARBA00004141"/>
    </source>
</evidence>
<sequence length="1160" mass="133259">MITEILKFDWNFFAKKRSFPVMLLFFLSFGIFTTVAANFPFPETYRNAPYTITYIIGVMSLINIFTVTLLAAQGLLRESDTRFDSILYATPIRKRNYLGSRFITIFLITVLTFGLYGIGLFLGHQLFREHPGDYTNTGIGTYLYAFSVLALPNILFCTGIICSIGVLTRNKIAIYISGLFIYFLYWGIAMFANSPLLANASPVSDKTMQLMARIDPFGLSAFFEQTRYWSALERNNEVIALQGDFLFNRLLFIAIAFGLVGLAYKRFTLSVGKQKTEKQKRDKEIGIVFNYQPIKTKVKGYSYDFRAWFSFVKTDVKAVFKTVPIWIMLLGWVFFLAMEIAGNINAGVRLPERFATTALMIGDILKLFPIIGLLIVLFYGSEIYWRSHSSRFDALEKTTPVSGGVVLLAKVTVLSLVPIILIAASIVTGLVFQWVYNDAIVDWGLYLSLFYLIGLPLMLSAAFVIGIQSVSPNRYIGLIISSVLLLLTNTSLGGMFGMTHPLWRFANAYQGNYSEMTGFDIFITAFHIKMIFWTSVTTVFLIGITTRGKHFRKIHYLLLLISLTVAGWSGIQIVTKTTISKKNERNDWKQEYEVRYKKYESLPQPIITDVKTDVALFPEKNAYTVTGIYTLINKNTTAIDSVLVYADKDFEWSGITISGAKLVTKDTAYGHYWYRFASPLQPGQTTRMHFHFSYSASAFNDFIRFNTIVQNGTFIRISNFYPGFGYRSDNEIEDHKERKKRGLEPSTLVIPLERKTDNVETFINLDMTIATASDQTAIGLGTLKKKWKQDNRQYFHYSTESPIPFRFVVTSARYAVKKLKYRDIALEVYYHPEHDQNIDHLIKNAKYTLDYCEENFSRYPYKILRFAEISSFTKGFAGTAYPTGFFINETFGFRNKAEQNPEKDIINEMVSHELAHTWWGNAMINPDYREGSKLLTETLAMYTELMVYKKTYGSKNLRSRVAVHRDLYFSGRSFTTEEPLYRSYPDKSFLCYDKGMVVMYQLEKRIGEQQLNKALRSLLNRYAYPKQPPTANDLLQEFYRVSPPEIHSKIDEWFKTITTYDLALEEVSCTKDKNGTYDVKVKIAATQYKEDGNGNRKEQNFTEPIEIEISYQDGTSQLLVIPKEQFGLWQFKLKQKPVAITLDPNLLFLEMNTEDNHKTL</sequence>
<keyword evidence="4 5" id="KW-0472">Membrane</keyword>
<feature type="transmembrane region" description="Helical" evidence="5">
    <location>
        <begin position="476"/>
        <end position="499"/>
    </location>
</feature>
<accession>A0ABY5IR37</accession>
<keyword evidence="9" id="KW-1185">Reference proteome</keyword>
<feature type="transmembrane region" description="Helical" evidence="5">
    <location>
        <begin position="21"/>
        <end position="39"/>
    </location>
</feature>
<feature type="transmembrane region" description="Helical" evidence="5">
    <location>
        <begin position="51"/>
        <end position="72"/>
    </location>
</feature>
<dbReference type="EMBL" id="CP101751">
    <property type="protein sequence ID" value="UUC43849.1"/>
    <property type="molecule type" value="Genomic_DNA"/>
</dbReference>
<dbReference type="Gene3D" id="1.10.390.10">
    <property type="entry name" value="Neutral Protease Domain 2"/>
    <property type="match status" value="1"/>
</dbReference>
<evidence type="ECO:0000256" key="4">
    <source>
        <dbReference type="ARBA" id="ARBA00023136"/>
    </source>
</evidence>
<feature type="domain" description="Peptidase M1 membrane alanine aminopeptidase" evidence="6">
    <location>
        <begin position="844"/>
        <end position="1053"/>
    </location>
</feature>
<feature type="transmembrane region" description="Helical" evidence="5">
    <location>
        <begin position="323"/>
        <end position="344"/>
    </location>
</feature>
<evidence type="ECO:0000259" key="6">
    <source>
        <dbReference type="Pfam" id="PF01433"/>
    </source>
</evidence>
<evidence type="ECO:0000256" key="2">
    <source>
        <dbReference type="ARBA" id="ARBA00022692"/>
    </source>
</evidence>
<evidence type="ECO:0000313" key="8">
    <source>
        <dbReference type="EMBL" id="UUC43849.1"/>
    </source>
</evidence>
<dbReference type="InterPro" id="IPR027268">
    <property type="entry name" value="Peptidase_M4/M1_CTD_sf"/>
</dbReference>
<dbReference type="GO" id="GO:0004177">
    <property type="term" value="F:aminopeptidase activity"/>
    <property type="evidence" value="ECO:0007669"/>
    <property type="project" value="UniProtKB-KW"/>
</dbReference>
<organism evidence="8 9">
    <name type="scientific">Flavobacterium cerinum</name>
    <dbReference type="NCBI Taxonomy" id="2502784"/>
    <lineage>
        <taxon>Bacteria</taxon>
        <taxon>Pseudomonadati</taxon>
        <taxon>Bacteroidota</taxon>
        <taxon>Flavobacteriia</taxon>
        <taxon>Flavobacteriales</taxon>
        <taxon>Flavobacteriaceae</taxon>
        <taxon>Flavobacterium</taxon>
    </lineage>
</organism>